<proteinExistence type="predicted"/>
<dbReference type="AlphaFoldDB" id="A0A645G0F4"/>
<dbReference type="EMBL" id="VSSQ01066978">
    <property type="protein sequence ID" value="MPN19422.1"/>
    <property type="molecule type" value="Genomic_DNA"/>
</dbReference>
<name>A0A645G0F4_9ZZZZ</name>
<comment type="caution">
    <text evidence="1">The sequence shown here is derived from an EMBL/GenBank/DDBJ whole genome shotgun (WGS) entry which is preliminary data.</text>
</comment>
<evidence type="ECO:0000313" key="1">
    <source>
        <dbReference type="EMBL" id="MPN19422.1"/>
    </source>
</evidence>
<accession>A0A645G0F4</accession>
<gene>
    <name evidence="1" type="ORF">SDC9_166791</name>
</gene>
<dbReference type="Gene3D" id="3.60.70.12">
    <property type="entry name" value="L-amino peptidase D-ALA esterase/amidase"/>
    <property type="match status" value="1"/>
</dbReference>
<organism evidence="1">
    <name type="scientific">bioreactor metagenome</name>
    <dbReference type="NCBI Taxonomy" id="1076179"/>
    <lineage>
        <taxon>unclassified sequences</taxon>
        <taxon>metagenomes</taxon>
        <taxon>ecological metagenomes</taxon>
    </lineage>
</organism>
<protein>
    <submittedName>
        <fullName evidence="1">Uncharacterized protein</fullName>
    </submittedName>
</protein>
<reference evidence="1" key="1">
    <citation type="submission" date="2019-08" db="EMBL/GenBank/DDBJ databases">
        <authorList>
            <person name="Kucharzyk K."/>
            <person name="Murdoch R.W."/>
            <person name="Higgins S."/>
            <person name="Loffler F."/>
        </authorList>
    </citation>
    <scope>NUCLEOTIDE SEQUENCE</scope>
</reference>
<sequence length="66" mass="6603">MTDGDTLFALATGLVDEHPGMLVLATLAAEAVALATEQAVRAARSITLPDGLVVPGLADWNTGAAA</sequence>